<keyword evidence="3" id="KW-1185">Reference proteome</keyword>
<evidence type="ECO:0000313" key="3">
    <source>
        <dbReference type="Proteomes" id="UP001286313"/>
    </source>
</evidence>
<dbReference type="Proteomes" id="UP001286313">
    <property type="component" value="Unassembled WGS sequence"/>
</dbReference>
<organism evidence="2 3">
    <name type="scientific">Petrolisthes cinctipes</name>
    <name type="common">Flat porcelain crab</name>
    <dbReference type="NCBI Taxonomy" id="88211"/>
    <lineage>
        <taxon>Eukaryota</taxon>
        <taxon>Metazoa</taxon>
        <taxon>Ecdysozoa</taxon>
        <taxon>Arthropoda</taxon>
        <taxon>Crustacea</taxon>
        <taxon>Multicrustacea</taxon>
        <taxon>Malacostraca</taxon>
        <taxon>Eumalacostraca</taxon>
        <taxon>Eucarida</taxon>
        <taxon>Decapoda</taxon>
        <taxon>Pleocyemata</taxon>
        <taxon>Anomura</taxon>
        <taxon>Galatheoidea</taxon>
        <taxon>Porcellanidae</taxon>
        <taxon>Petrolisthes</taxon>
    </lineage>
</organism>
<dbReference type="AlphaFoldDB" id="A0AAE1F572"/>
<feature type="non-terminal residue" evidence="2">
    <location>
        <position position="1"/>
    </location>
</feature>
<reference evidence="2" key="1">
    <citation type="submission" date="2023-10" db="EMBL/GenBank/DDBJ databases">
        <title>Genome assemblies of two species of porcelain crab, Petrolisthes cinctipes and Petrolisthes manimaculis (Anomura: Porcellanidae).</title>
        <authorList>
            <person name="Angst P."/>
        </authorList>
    </citation>
    <scope>NUCLEOTIDE SEQUENCE</scope>
    <source>
        <strain evidence="2">PB745_01</strain>
        <tissue evidence="2">Gill</tissue>
    </source>
</reference>
<protein>
    <submittedName>
        <fullName evidence="2">Uncharacterized protein</fullName>
    </submittedName>
</protein>
<feature type="region of interest" description="Disordered" evidence="1">
    <location>
        <begin position="19"/>
        <end position="70"/>
    </location>
</feature>
<evidence type="ECO:0000313" key="2">
    <source>
        <dbReference type="EMBL" id="KAK3867764.1"/>
    </source>
</evidence>
<sequence length="70" mass="7639">DNQAATVVWSRKAPHLLAQKHQGEKHPGMRLTRPPGNSWEQRDRTGRTAKRAASPATSSAYKTSSSVSAQ</sequence>
<evidence type="ECO:0000256" key="1">
    <source>
        <dbReference type="SAM" id="MobiDB-lite"/>
    </source>
</evidence>
<gene>
    <name evidence="2" type="ORF">Pcinc_026794</name>
</gene>
<proteinExistence type="predicted"/>
<comment type="caution">
    <text evidence="2">The sequence shown here is derived from an EMBL/GenBank/DDBJ whole genome shotgun (WGS) entry which is preliminary data.</text>
</comment>
<dbReference type="EMBL" id="JAWQEG010003137">
    <property type="protein sequence ID" value="KAK3867764.1"/>
    <property type="molecule type" value="Genomic_DNA"/>
</dbReference>
<feature type="compositionally biased region" description="Low complexity" evidence="1">
    <location>
        <begin position="52"/>
        <end position="70"/>
    </location>
</feature>
<accession>A0AAE1F572</accession>
<name>A0AAE1F572_PETCI</name>